<evidence type="ECO:0000256" key="1">
    <source>
        <dbReference type="ARBA" id="ARBA00023015"/>
    </source>
</evidence>
<name>A0A379LVB8_9NOCA</name>
<feature type="compositionally biased region" description="Basic residues" evidence="4">
    <location>
        <begin position="360"/>
        <end position="369"/>
    </location>
</feature>
<dbReference type="PROSITE" id="PS50043">
    <property type="entry name" value="HTH_LUXR_2"/>
    <property type="match status" value="1"/>
</dbReference>
<dbReference type="Gene3D" id="1.10.10.10">
    <property type="entry name" value="Winged helix-like DNA-binding domain superfamily/Winged helix DNA-binding domain"/>
    <property type="match status" value="1"/>
</dbReference>
<dbReference type="GO" id="GO:0006355">
    <property type="term" value="P:regulation of DNA-templated transcription"/>
    <property type="evidence" value="ECO:0007669"/>
    <property type="project" value="InterPro"/>
</dbReference>
<gene>
    <name evidence="6" type="ORF">NCTC13296_00834</name>
</gene>
<dbReference type="AlphaFoldDB" id="A0A379LVB8"/>
<evidence type="ECO:0000256" key="3">
    <source>
        <dbReference type="ARBA" id="ARBA00023163"/>
    </source>
</evidence>
<evidence type="ECO:0000259" key="5">
    <source>
        <dbReference type="PROSITE" id="PS50043"/>
    </source>
</evidence>
<dbReference type="InterPro" id="IPR016032">
    <property type="entry name" value="Sig_transdc_resp-reg_C-effctor"/>
</dbReference>
<dbReference type="CDD" id="cd06170">
    <property type="entry name" value="LuxR_C_like"/>
    <property type="match status" value="1"/>
</dbReference>
<evidence type="ECO:0000256" key="2">
    <source>
        <dbReference type="ARBA" id="ARBA00023125"/>
    </source>
</evidence>
<dbReference type="SUPFAM" id="SSF46894">
    <property type="entry name" value="C-terminal effector domain of the bipartite response regulators"/>
    <property type="match status" value="1"/>
</dbReference>
<sequence>MLEVRAERVRREILEFAGTGAGATELHERAIELVDRIVRSDLTCWALFDPLTLAFGSMTSGRNRIPSEYEPLLAESECGGHDPATFADIVRSGRTVVRASDLPSTEVAHSLRHAAVWRPLGLDCEVRVVFTAEGLGWGSAGFVRSGPDFTDRELEFLAMIAPAVAVATRAAAAHSLQARPGADPGPAVIVTDPVGEPVASTVAARAWEERLAGPVRPALLLRAATFGARASSTGVFRARVRNEGGGWIVVRAAPLSADGDESRTAVTIEPAAASDLTEVLFAAYALTDRECEVCTDVLNGLSTAEIARHRGITTNTVHDHFKSVYAKTGSSSRAELAARLAGRQMPRSSLSSRAGAAPRKSVRGARRNP</sequence>
<reference evidence="6 7" key="1">
    <citation type="submission" date="2018-06" db="EMBL/GenBank/DDBJ databases">
        <authorList>
            <consortium name="Pathogen Informatics"/>
            <person name="Doyle S."/>
        </authorList>
    </citation>
    <scope>NUCLEOTIDE SEQUENCE [LARGE SCALE GENOMIC DNA]</scope>
    <source>
        <strain evidence="6 7">NCTC13296</strain>
    </source>
</reference>
<dbReference type="OrthoDB" id="9815744at2"/>
<feature type="domain" description="HTH luxR-type" evidence="5">
    <location>
        <begin position="279"/>
        <end position="344"/>
    </location>
</feature>
<organism evidence="6 7">
    <name type="scientific">Rhodococcus gordoniae</name>
    <dbReference type="NCBI Taxonomy" id="223392"/>
    <lineage>
        <taxon>Bacteria</taxon>
        <taxon>Bacillati</taxon>
        <taxon>Actinomycetota</taxon>
        <taxon>Actinomycetes</taxon>
        <taxon>Mycobacteriales</taxon>
        <taxon>Nocardiaceae</taxon>
        <taxon>Rhodococcus</taxon>
    </lineage>
</organism>
<dbReference type="PANTHER" id="PTHR44688:SF16">
    <property type="entry name" value="DNA-BINDING TRANSCRIPTIONAL ACTIVATOR DEVR_DOSR"/>
    <property type="match status" value="1"/>
</dbReference>
<dbReference type="InterPro" id="IPR000792">
    <property type="entry name" value="Tscrpt_reg_LuxR_C"/>
</dbReference>
<accession>A0A379LVB8</accession>
<dbReference type="PRINTS" id="PR00038">
    <property type="entry name" value="HTHLUXR"/>
</dbReference>
<keyword evidence="3" id="KW-0804">Transcription</keyword>
<dbReference type="SMART" id="SM00421">
    <property type="entry name" value="HTH_LUXR"/>
    <property type="match status" value="1"/>
</dbReference>
<feature type="region of interest" description="Disordered" evidence="4">
    <location>
        <begin position="336"/>
        <end position="369"/>
    </location>
</feature>
<dbReference type="Proteomes" id="UP000254569">
    <property type="component" value="Unassembled WGS sequence"/>
</dbReference>
<dbReference type="Pfam" id="PF00196">
    <property type="entry name" value="GerE"/>
    <property type="match status" value="1"/>
</dbReference>
<dbReference type="GO" id="GO:0003677">
    <property type="term" value="F:DNA binding"/>
    <property type="evidence" value="ECO:0007669"/>
    <property type="project" value="UniProtKB-KW"/>
</dbReference>
<proteinExistence type="predicted"/>
<evidence type="ECO:0000256" key="4">
    <source>
        <dbReference type="SAM" id="MobiDB-lite"/>
    </source>
</evidence>
<dbReference type="PANTHER" id="PTHR44688">
    <property type="entry name" value="DNA-BINDING TRANSCRIPTIONAL ACTIVATOR DEVR_DOSR"/>
    <property type="match status" value="1"/>
</dbReference>
<dbReference type="EMBL" id="UGVI01000001">
    <property type="protein sequence ID" value="SUE14001.1"/>
    <property type="molecule type" value="Genomic_DNA"/>
</dbReference>
<keyword evidence="7" id="KW-1185">Reference proteome</keyword>
<dbReference type="RefSeq" id="WP_064065393.1">
    <property type="nucleotide sequence ID" value="NZ_LPZN01000071.1"/>
</dbReference>
<protein>
    <submittedName>
        <fullName evidence="6">LuxR family transcriptional regulator</fullName>
    </submittedName>
</protein>
<evidence type="ECO:0000313" key="7">
    <source>
        <dbReference type="Proteomes" id="UP000254569"/>
    </source>
</evidence>
<dbReference type="InterPro" id="IPR036388">
    <property type="entry name" value="WH-like_DNA-bd_sf"/>
</dbReference>
<evidence type="ECO:0000313" key="6">
    <source>
        <dbReference type="EMBL" id="SUE14001.1"/>
    </source>
</evidence>
<keyword evidence="1" id="KW-0805">Transcription regulation</keyword>
<keyword evidence="2" id="KW-0238">DNA-binding</keyword>